<gene>
    <name evidence="3" type="ORF">SAMN05216561_107141</name>
</gene>
<feature type="signal peptide" evidence="2">
    <location>
        <begin position="1"/>
        <end position="24"/>
    </location>
</feature>
<protein>
    <recommendedName>
        <fullName evidence="5">LytR cell envelope-related transcriptional attenuator</fullName>
    </recommendedName>
</protein>
<feature type="region of interest" description="Disordered" evidence="1">
    <location>
        <begin position="28"/>
        <end position="57"/>
    </location>
</feature>
<dbReference type="RefSeq" id="WP_091112938.1">
    <property type="nucleotide sequence ID" value="NZ_BKAF01000008.1"/>
</dbReference>
<evidence type="ECO:0000313" key="4">
    <source>
        <dbReference type="Proteomes" id="UP000198649"/>
    </source>
</evidence>
<sequence>MRRTPVLSSLVPLSTLLLTFALTACGGDGEEPDASDGSTASSSVNTGDLPEGFPVDDVPLIEGRITQATAGEEAGEDEGFVVILQADGPTDSVLAEAVALLTDAGFTVTETVGGSGGGGFAGSSLTQDSFTVTITTFPNTGDEQTTLQYLVSES</sequence>
<name>A0A1I3HDR1_9ACTN</name>
<feature type="chain" id="PRO_5039673197" description="LytR cell envelope-related transcriptional attenuator" evidence="2">
    <location>
        <begin position="25"/>
        <end position="154"/>
    </location>
</feature>
<dbReference type="OrthoDB" id="4823259at2"/>
<proteinExistence type="predicted"/>
<organism evidence="3 4">
    <name type="scientific">Nocardioides psychrotolerans</name>
    <dbReference type="NCBI Taxonomy" id="1005945"/>
    <lineage>
        <taxon>Bacteria</taxon>
        <taxon>Bacillati</taxon>
        <taxon>Actinomycetota</taxon>
        <taxon>Actinomycetes</taxon>
        <taxon>Propionibacteriales</taxon>
        <taxon>Nocardioidaceae</taxon>
        <taxon>Nocardioides</taxon>
    </lineage>
</organism>
<accession>A0A1I3HDR1</accession>
<keyword evidence="4" id="KW-1185">Reference proteome</keyword>
<feature type="compositionally biased region" description="Polar residues" evidence="1">
    <location>
        <begin position="36"/>
        <end position="46"/>
    </location>
</feature>
<evidence type="ECO:0000256" key="1">
    <source>
        <dbReference type="SAM" id="MobiDB-lite"/>
    </source>
</evidence>
<dbReference type="Proteomes" id="UP000198649">
    <property type="component" value="Unassembled WGS sequence"/>
</dbReference>
<evidence type="ECO:0000256" key="2">
    <source>
        <dbReference type="SAM" id="SignalP"/>
    </source>
</evidence>
<dbReference type="AlphaFoldDB" id="A0A1I3HDR1"/>
<keyword evidence="2" id="KW-0732">Signal</keyword>
<evidence type="ECO:0008006" key="5">
    <source>
        <dbReference type="Google" id="ProtNLM"/>
    </source>
</evidence>
<dbReference type="PROSITE" id="PS51257">
    <property type="entry name" value="PROKAR_LIPOPROTEIN"/>
    <property type="match status" value="1"/>
</dbReference>
<dbReference type="EMBL" id="FOQG01000007">
    <property type="protein sequence ID" value="SFI33876.1"/>
    <property type="molecule type" value="Genomic_DNA"/>
</dbReference>
<evidence type="ECO:0000313" key="3">
    <source>
        <dbReference type="EMBL" id="SFI33876.1"/>
    </source>
</evidence>
<reference evidence="3 4" key="1">
    <citation type="submission" date="2016-10" db="EMBL/GenBank/DDBJ databases">
        <authorList>
            <person name="de Groot N.N."/>
        </authorList>
    </citation>
    <scope>NUCLEOTIDE SEQUENCE [LARGE SCALE GENOMIC DNA]</scope>
    <source>
        <strain evidence="3 4">CGMCC 1.11156</strain>
    </source>
</reference>
<dbReference type="STRING" id="1005945.SAMN05216561_107141"/>